<reference evidence="1 3" key="1">
    <citation type="journal article" date="2014" name="Nat. Genet.">
        <title>Genome and transcriptome of the porcine whipworm Trichuris suis.</title>
        <authorList>
            <person name="Jex A.R."/>
            <person name="Nejsum P."/>
            <person name="Schwarz E.M."/>
            <person name="Hu L."/>
            <person name="Young N.D."/>
            <person name="Hall R.S."/>
            <person name="Korhonen P.K."/>
            <person name="Liao S."/>
            <person name="Thamsborg S."/>
            <person name="Xia J."/>
            <person name="Xu P."/>
            <person name="Wang S."/>
            <person name="Scheerlinck J.P."/>
            <person name="Hofmann A."/>
            <person name="Sternberg P.W."/>
            <person name="Wang J."/>
            <person name="Gasser R.B."/>
        </authorList>
    </citation>
    <scope>NUCLEOTIDE SEQUENCE [LARGE SCALE GENOMIC DNA]</scope>
    <source>
        <strain evidence="2">DCEP-RM93F</strain>
        <strain evidence="1">DCEP-RM93M</strain>
    </source>
</reference>
<dbReference type="AlphaFoldDB" id="A0A085LUR6"/>
<gene>
    <name evidence="1" type="ORF">M513_10423</name>
    <name evidence="2" type="ORF">M514_10423</name>
</gene>
<evidence type="ECO:0000313" key="2">
    <source>
        <dbReference type="EMBL" id="KFD69303.1"/>
    </source>
</evidence>
<accession>A0A085LUR6</accession>
<sequence length="132" mass="15058">MIIICSSGAPQQLSISWRVRDSALHTDCQWKFCADSEQLENFVHLCHHHHYGTGTEPTTNGVSRSVGQKPYRYASKSSWSLKKTTSNGFSHNTGLRLLHGGQVRLEYHAGSKKSYKQKNHYGRHRWQTANCE</sequence>
<organism evidence="1 3">
    <name type="scientific">Trichuris suis</name>
    <name type="common">pig whipworm</name>
    <dbReference type="NCBI Taxonomy" id="68888"/>
    <lineage>
        <taxon>Eukaryota</taxon>
        <taxon>Metazoa</taxon>
        <taxon>Ecdysozoa</taxon>
        <taxon>Nematoda</taxon>
        <taxon>Enoplea</taxon>
        <taxon>Dorylaimia</taxon>
        <taxon>Trichinellida</taxon>
        <taxon>Trichuridae</taxon>
        <taxon>Trichuris</taxon>
    </lineage>
</organism>
<evidence type="ECO:0000313" key="3">
    <source>
        <dbReference type="Proteomes" id="UP000030764"/>
    </source>
</evidence>
<proteinExistence type="predicted"/>
<evidence type="ECO:0000313" key="1">
    <source>
        <dbReference type="EMBL" id="KFD48712.1"/>
    </source>
</evidence>
<dbReference type="EMBL" id="KL363286">
    <property type="protein sequence ID" value="KFD48712.1"/>
    <property type="molecule type" value="Genomic_DNA"/>
</dbReference>
<keyword evidence="3" id="KW-1185">Reference proteome</keyword>
<name>A0A085LUR6_9BILA</name>
<dbReference type="Proteomes" id="UP000030764">
    <property type="component" value="Unassembled WGS sequence"/>
</dbReference>
<dbReference type="EMBL" id="KL367496">
    <property type="protein sequence ID" value="KFD69303.1"/>
    <property type="molecule type" value="Genomic_DNA"/>
</dbReference>
<protein>
    <submittedName>
        <fullName evidence="1">Uncharacterized protein</fullName>
    </submittedName>
</protein>
<dbReference type="Proteomes" id="UP000030758">
    <property type="component" value="Unassembled WGS sequence"/>
</dbReference>